<reference evidence="2 3" key="1">
    <citation type="submission" date="2019-07" db="EMBL/GenBank/DDBJ databases">
        <title>Whole genome shotgun sequence of Brevifollis gellanilyticus NBRC 108608.</title>
        <authorList>
            <person name="Hosoyama A."/>
            <person name="Uohara A."/>
            <person name="Ohji S."/>
            <person name="Ichikawa N."/>
        </authorList>
    </citation>
    <scope>NUCLEOTIDE SEQUENCE [LARGE SCALE GENOMIC DNA]</scope>
    <source>
        <strain evidence="2 3">NBRC 108608</strain>
    </source>
</reference>
<evidence type="ECO:0000256" key="1">
    <source>
        <dbReference type="SAM" id="MobiDB-lite"/>
    </source>
</evidence>
<feature type="region of interest" description="Disordered" evidence="1">
    <location>
        <begin position="986"/>
        <end position="1051"/>
    </location>
</feature>
<name>A0A512M5L3_9BACT</name>
<gene>
    <name evidence="2" type="ORF">BGE01nite_13180</name>
</gene>
<organism evidence="2 3">
    <name type="scientific">Brevifollis gellanilyticus</name>
    <dbReference type="NCBI Taxonomy" id="748831"/>
    <lineage>
        <taxon>Bacteria</taxon>
        <taxon>Pseudomonadati</taxon>
        <taxon>Verrucomicrobiota</taxon>
        <taxon>Verrucomicrobiia</taxon>
        <taxon>Verrucomicrobiales</taxon>
        <taxon>Verrucomicrobiaceae</taxon>
    </lineage>
</organism>
<keyword evidence="3" id="KW-1185">Reference proteome</keyword>
<protein>
    <recommendedName>
        <fullName evidence="4">PI3K/PI4K catalytic domain-containing protein</fullName>
    </recommendedName>
</protein>
<accession>A0A512M5L3</accession>
<evidence type="ECO:0000313" key="3">
    <source>
        <dbReference type="Proteomes" id="UP000321577"/>
    </source>
</evidence>
<feature type="region of interest" description="Disordered" evidence="1">
    <location>
        <begin position="441"/>
        <end position="473"/>
    </location>
</feature>
<feature type="compositionally biased region" description="Basic and acidic residues" evidence="1">
    <location>
        <begin position="456"/>
        <end position="471"/>
    </location>
</feature>
<dbReference type="EMBL" id="BKAG01000007">
    <property type="protein sequence ID" value="GEP42027.1"/>
    <property type="molecule type" value="Genomic_DNA"/>
</dbReference>
<evidence type="ECO:0000313" key="2">
    <source>
        <dbReference type="EMBL" id="GEP42027.1"/>
    </source>
</evidence>
<proteinExistence type="predicted"/>
<feature type="compositionally biased region" description="Acidic residues" evidence="1">
    <location>
        <begin position="986"/>
        <end position="995"/>
    </location>
</feature>
<feature type="region of interest" description="Disordered" evidence="1">
    <location>
        <begin position="1109"/>
        <end position="1137"/>
    </location>
</feature>
<dbReference type="AlphaFoldDB" id="A0A512M5L3"/>
<dbReference type="Proteomes" id="UP000321577">
    <property type="component" value="Unassembled WGS sequence"/>
</dbReference>
<feature type="compositionally biased region" description="Low complexity" evidence="1">
    <location>
        <begin position="1027"/>
        <end position="1037"/>
    </location>
</feature>
<comment type="caution">
    <text evidence="2">The sequence shown here is derived from an EMBL/GenBank/DDBJ whole genome shotgun (WGS) entry which is preliminary data.</text>
</comment>
<sequence>MFQEARTPFHLMPLDADQQKAHDNLTNLATEFSAEVGKYQDSFRQAEVIKIFDTRGKELDLGKVSDQQLKDMFDVGRKVSTLNEVDSIELGHKLGNLYLVEKNITSARGPESKKNGPDVPASREYLEDAVGTWMNVRNNAFNPRDLLQAEMSMRDSPGIDLGNKIQTLEERYSALKKSVQEQSGEQFKDAGLEQTISTLKQQQKIFESQAHDFKVAGMQQAARMGVEFAAQQGFDADAAEEEVYIASRIDLAVNPDISGANIRGLDLSKSDLSKMRVDAETLSRANGLDTVKGVEPKLLAEAQAIKPHVARLDDLNERMGKLENKGGVIANLRNIRHGGVDGERKHLEKEIEKAQQALQQSKAGVAAQFAVEENEFDQKMTYGIGGELSVRPETAESLAAKKSQASETFKVDSTQALDNRGTTFAIGKMGLGNKTAELQQAHQNVRSQPAPDPEDKDAVKARRTEIQKADDAVEASAAKDVNVLGTMGPLYGRENEVGNAYGGTMVQDAAAKKEALGADTTTLLTRAVATSTVNKALGMDAVAEEKFAMDGNGQASTLSVAVPGAAILTRPTRENPQESFLKADYKDPAIQKGLFDLEAQDYITGQIDRHTGNIFVDPNNKEVRGIDNDLAFPTVNREQMLQDDAVAAKAVGTKPMFMHSDTADKIEALKPDDLRKALQSIETPGGVAGLETEAIDGAVNRLKELQDHVKDLRKDGRVVDKFNDETFRVAREAQIKVTPGNDLSKTTGLPPPASYLGAAIADTEKTLAINATKPEHEQRKVLEKTDVPKPQVDAKFAAYQKGVQDARADIAGNPGQLQDAGLAKNITDGQSKLLKLEADLQTHDQNITASLARLNQSKLNGNPEVTAGLEEIFDNAQKARQETLQEQKVEQQKLSAALDQAVEPMKPRIAAQARLATNQQQVAQPQNEVNAGEIEIEANANDQKLEASGEVKLEASGDIPLTQSQIDAIENDFANLEEGAGEIELEASGELEIEGEQSGIEINELPNEEQGIEPEANNQKQDQPAVQAPANEEAQGQGQEGAGKKSKFASVRDSIKGIASTAKSAVAQKLENKGAEQPLHEVPAEKQAEYKDLQKQLGDLKKGGGDAIKAAGLLGPDPKAYNDFKNGAPGGDKQTEPEIKEKMDALKKDFPGLKQLDRSKVGQVVNTAVRDGSKSVGAKLKG</sequence>
<evidence type="ECO:0008006" key="4">
    <source>
        <dbReference type="Google" id="ProtNLM"/>
    </source>
</evidence>